<evidence type="ECO:0000313" key="2">
    <source>
        <dbReference type="Proteomes" id="UP000887578"/>
    </source>
</evidence>
<dbReference type="Gene3D" id="3.30.530.20">
    <property type="match status" value="1"/>
</dbReference>
<dbReference type="GO" id="GO:0005737">
    <property type="term" value="C:cytoplasm"/>
    <property type="evidence" value="ECO:0007669"/>
    <property type="project" value="UniProtKB-ARBA"/>
</dbReference>
<dbReference type="GO" id="GO:0035091">
    <property type="term" value="F:phosphatidylinositol binding"/>
    <property type="evidence" value="ECO:0007669"/>
    <property type="project" value="TreeGrafter"/>
</dbReference>
<dbReference type="FunFam" id="3.30.530.20:FF:000028">
    <property type="entry name" value="Phosphatidylinositol transfer protein 5"/>
    <property type="match status" value="1"/>
</dbReference>
<dbReference type="InterPro" id="IPR001666">
    <property type="entry name" value="PI_transfer"/>
</dbReference>
<sequence>MIIKEYRVLLPLEVEEYQRGQLFSVAEASKQETGGGEGVEIIKQEPFTSNEIREGQTLSGIYAHKLYHLKSKMPWIVRKLLPESAMVLDEESWNCYPYCKTVLTNPGYMKKDFRITVETIHLQDDGSTENALNVSDEVLKQREVVVLDIYDDTHLNKKTDIRPETDPSLFLSQKTGRGPLAPDWSKTTKPVMCCYKLVTAYFKWTGFQGKIENFIHGSYPRLFTKFHRELWTWVDLWYDLTLEDIHKYEEETAEKLRKQRENGKVRGMSADGCVVNPLFEDKENFVD</sequence>
<keyword evidence="2" id="KW-1185">Reference proteome</keyword>
<dbReference type="InterPro" id="IPR023393">
    <property type="entry name" value="START-like_dom_sf"/>
</dbReference>
<organism evidence="2 3">
    <name type="scientific">Panagrolaimus davidi</name>
    <dbReference type="NCBI Taxonomy" id="227884"/>
    <lineage>
        <taxon>Eukaryota</taxon>
        <taxon>Metazoa</taxon>
        <taxon>Ecdysozoa</taxon>
        <taxon>Nematoda</taxon>
        <taxon>Chromadorea</taxon>
        <taxon>Rhabditida</taxon>
        <taxon>Tylenchina</taxon>
        <taxon>Panagrolaimomorpha</taxon>
        <taxon>Panagrolaimoidea</taxon>
        <taxon>Panagrolaimidae</taxon>
        <taxon>Panagrolaimus</taxon>
    </lineage>
</organism>
<dbReference type="GO" id="GO:0008526">
    <property type="term" value="F:phosphatidylinositol transfer activity"/>
    <property type="evidence" value="ECO:0007669"/>
    <property type="project" value="TreeGrafter"/>
</dbReference>
<dbReference type="GO" id="GO:0071944">
    <property type="term" value="C:cell periphery"/>
    <property type="evidence" value="ECO:0007669"/>
    <property type="project" value="UniProtKB-ARBA"/>
</dbReference>
<dbReference type="SUPFAM" id="SSF55961">
    <property type="entry name" value="Bet v1-like"/>
    <property type="match status" value="1"/>
</dbReference>
<dbReference type="GO" id="GO:0031210">
    <property type="term" value="F:phosphatidylcholine binding"/>
    <property type="evidence" value="ECO:0007669"/>
    <property type="project" value="TreeGrafter"/>
</dbReference>
<name>A0A914QP25_9BILA</name>
<dbReference type="WBParaSite" id="PDA_v2.g5125.t1">
    <property type="protein sequence ID" value="PDA_v2.g5125.t1"/>
    <property type="gene ID" value="PDA_v2.g5125"/>
</dbReference>
<evidence type="ECO:0000313" key="3">
    <source>
        <dbReference type="WBParaSite" id="PDA_v2.g5125.t1"/>
    </source>
</evidence>
<evidence type="ECO:0000259" key="1">
    <source>
        <dbReference type="Pfam" id="PF02121"/>
    </source>
</evidence>
<protein>
    <submittedName>
        <fullName evidence="3">Phosphatidylinositol transfer protein</fullName>
    </submittedName>
</protein>
<dbReference type="PRINTS" id="PR00391">
    <property type="entry name" value="PITRANSFER"/>
</dbReference>
<dbReference type="InterPro" id="IPR055261">
    <property type="entry name" value="PI_transfer_N"/>
</dbReference>
<dbReference type="AlphaFoldDB" id="A0A914QP25"/>
<accession>A0A914QP25</accession>
<dbReference type="GO" id="GO:0008525">
    <property type="term" value="F:phosphatidylcholine transporter activity"/>
    <property type="evidence" value="ECO:0007669"/>
    <property type="project" value="TreeGrafter"/>
</dbReference>
<feature type="domain" description="Phosphatidylinositol transfer protein N-terminal" evidence="1">
    <location>
        <begin position="1"/>
        <end position="253"/>
    </location>
</feature>
<proteinExistence type="predicted"/>
<dbReference type="Proteomes" id="UP000887578">
    <property type="component" value="Unplaced"/>
</dbReference>
<dbReference type="Pfam" id="PF02121">
    <property type="entry name" value="IP_trans"/>
    <property type="match status" value="1"/>
</dbReference>
<reference evidence="3" key="1">
    <citation type="submission" date="2022-11" db="UniProtKB">
        <authorList>
            <consortium name="WormBaseParasite"/>
        </authorList>
    </citation>
    <scope>IDENTIFICATION</scope>
</reference>
<dbReference type="PANTHER" id="PTHR10658:SF35">
    <property type="entry name" value="PHOSPHATIDYLINOSITOL TRANSFER PROTEIN"/>
    <property type="match status" value="1"/>
</dbReference>
<dbReference type="PANTHER" id="PTHR10658">
    <property type="entry name" value="PHOSPHATIDYLINOSITOL TRANSFER PROTEIN"/>
    <property type="match status" value="1"/>
</dbReference>